<evidence type="ECO:0000256" key="1">
    <source>
        <dbReference type="SAM" id="Phobius"/>
    </source>
</evidence>
<keyword evidence="1" id="KW-0812">Transmembrane</keyword>
<protein>
    <submittedName>
        <fullName evidence="2">Uncharacterized protein</fullName>
    </submittedName>
</protein>
<reference evidence="2" key="1">
    <citation type="journal article" date="2020" name="bioRxiv">
        <title>Comparative genomics of Chlamydomonas.</title>
        <authorList>
            <person name="Craig R.J."/>
            <person name="Hasan A.R."/>
            <person name="Ness R.W."/>
            <person name="Keightley P.D."/>
        </authorList>
    </citation>
    <scope>NUCLEOTIDE SEQUENCE</scope>
    <source>
        <strain evidence="2">CCAP 11/70</strain>
    </source>
</reference>
<dbReference type="EMBL" id="JAEHOE010000010">
    <property type="protein sequence ID" value="KAG2498491.1"/>
    <property type="molecule type" value="Genomic_DNA"/>
</dbReference>
<organism evidence="2 3">
    <name type="scientific">Edaphochlamys debaryana</name>
    <dbReference type="NCBI Taxonomy" id="47281"/>
    <lineage>
        <taxon>Eukaryota</taxon>
        <taxon>Viridiplantae</taxon>
        <taxon>Chlorophyta</taxon>
        <taxon>core chlorophytes</taxon>
        <taxon>Chlorophyceae</taxon>
        <taxon>CS clade</taxon>
        <taxon>Chlamydomonadales</taxon>
        <taxon>Chlamydomonadales incertae sedis</taxon>
        <taxon>Edaphochlamys</taxon>
    </lineage>
</organism>
<keyword evidence="1" id="KW-1133">Transmembrane helix</keyword>
<comment type="caution">
    <text evidence="2">The sequence shown here is derived from an EMBL/GenBank/DDBJ whole genome shotgun (WGS) entry which is preliminary data.</text>
</comment>
<evidence type="ECO:0000313" key="3">
    <source>
        <dbReference type="Proteomes" id="UP000612055"/>
    </source>
</evidence>
<evidence type="ECO:0000313" key="2">
    <source>
        <dbReference type="EMBL" id="KAG2498491.1"/>
    </source>
</evidence>
<proteinExistence type="predicted"/>
<feature type="transmembrane region" description="Helical" evidence="1">
    <location>
        <begin position="41"/>
        <end position="65"/>
    </location>
</feature>
<gene>
    <name evidence="2" type="ORF">HYH03_003743</name>
</gene>
<keyword evidence="1" id="KW-0472">Membrane</keyword>
<dbReference type="Proteomes" id="UP000612055">
    <property type="component" value="Unassembled WGS sequence"/>
</dbReference>
<keyword evidence="3" id="KW-1185">Reference proteome</keyword>
<accession>A0A836C2X4</accession>
<name>A0A836C2X4_9CHLO</name>
<dbReference type="AlphaFoldDB" id="A0A836C2X4"/>
<dbReference type="OrthoDB" id="10366265at2759"/>
<sequence>MAGEQPGESDVASPAVTAAKLAVGAVAAAASRHYFKKRQLWAWRISTLVAWPALGLGIMDLAIGWQAPKQAIVKKVEDARSSQA</sequence>